<dbReference type="InterPro" id="IPR037278">
    <property type="entry name" value="ARFGAP/RecO"/>
</dbReference>
<protein>
    <submittedName>
        <fullName evidence="9">Arf-GAP domain and FG repeat-containing protein 1-like</fullName>
    </submittedName>
</protein>
<dbReference type="PROSITE" id="PS50115">
    <property type="entry name" value="ARFGAP"/>
    <property type="match status" value="1"/>
</dbReference>
<dbReference type="GO" id="GO:0045109">
    <property type="term" value="P:intermediate filament organization"/>
    <property type="evidence" value="ECO:0007669"/>
    <property type="project" value="TreeGrafter"/>
</dbReference>
<dbReference type="GO" id="GO:0016020">
    <property type="term" value="C:membrane"/>
    <property type="evidence" value="ECO:0007669"/>
    <property type="project" value="TreeGrafter"/>
</dbReference>
<sequence>MAAAAAAARRRGEEDKQLKVLREISSLTHNRRCFECDQRGPTYVNTTIGSFVCTTCSGILRGLNPPHRIKSISMTTFTDQEVEFLQKNGNEVCRHMWMGLYNERSALMPDFKDPQKAKEFLQDKYEKRKWFVPPEQARATAVAAAHTSLSGSSASSGSSTPEVRPLRAIAGRLTPTPDSLKHTPTQSPAVGRPQSHPQLQTNKKASHVDLLGELGGDPFAAPSVASANFANFSASAGDLGFGSAKAASSGGTNFASFEAFGAPGAPTGFANFPKANQPVRAQSTGGTSSSAFPSFADFDNFPKSSSADLGAVSAASAAPKGSVPPADKYAALADLDSLFSTVTKPQEVGLPTSGPPGDKYAGLAVLDGAYGVGCPQPTASAAVHHSASVPVPPFPGATNPFVGVGVSGSPNPFQTNGFAAFSSAGAQSGFGTAAPVSAFVPSFQPAPSTFTQQPPPALAAAAAAAAAVFQQQQQQHHQQQQRTPFGAFVQPKAAAAAAAAIPFAQPISAMVNNPFMGGTNGGQFPGSAASTNPFL</sequence>
<evidence type="ECO:0000313" key="9">
    <source>
        <dbReference type="RefSeq" id="XP_032827784.1"/>
    </source>
</evidence>
<proteinExistence type="predicted"/>
<dbReference type="PANTHER" id="PTHR46134:SF3">
    <property type="entry name" value="ARFGAP WITH FG REPEATS 1"/>
    <property type="match status" value="1"/>
</dbReference>
<evidence type="ECO:0000256" key="1">
    <source>
        <dbReference type="ARBA" id="ARBA00022723"/>
    </source>
</evidence>
<dbReference type="Gene3D" id="1.10.220.150">
    <property type="entry name" value="Arf GTPase activating protein"/>
    <property type="match status" value="1"/>
</dbReference>
<evidence type="ECO:0000256" key="5">
    <source>
        <dbReference type="PROSITE-ProRule" id="PRU00288"/>
    </source>
</evidence>
<dbReference type="InterPro" id="IPR001164">
    <property type="entry name" value="ArfGAP_dom"/>
</dbReference>
<evidence type="ECO:0000259" key="7">
    <source>
        <dbReference type="PROSITE" id="PS50115"/>
    </source>
</evidence>
<dbReference type="PANTHER" id="PTHR46134">
    <property type="entry name" value="DRONGO, ISOFORM F"/>
    <property type="match status" value="1"/>
</dbReference>
<evidence type="ECO:0000256" key="6">
    <source>
        <dbReference type="SAM" id="MobiDB-lite"/>
    </source>
</evidence>
<keyword evidence="4" id="KW-0862">Zinc</keyword>
<dbReference type="GO" id="GO:0007289">
    <property type="term" value="P:spermatid nucleus differentiation"/>
    <property type="evidence" value="ECO:0007669"/>
    <property type="project" value="TreeGrafter"/>
</dbReference>
<dbReference type="SMART" id="SM00105">
    <property type="entry name" value="ArfGap"/>
    <property type="match status" value="1"/>
</dbReference>
<feature type="domain" description="Arf-GAP" evidence="7">
    <location>
        <begin position="15"/>
        <end position="139"/>
    </location>
</feature>
<dbReference type="KEGG" id="pmrn:116952502"/>
<keyword evidence="2" id="KW-0677">Repeat</keyword>
<dbReference type="AlphaFoldDB" id="A0AAJ7U152"/>
<evidence type="ECO:0000313" key="8">
    <source>
        <dbReference type="Proteomes" id="UP001318040"/>
    </source>
</evidence>
<dbReference type="Pfam" id="PF01412">
    <property type="entry name" value="ArfGap"/>
    <property type="match status" value="1"/>
</dbReference>
<organism evidence="8 9">
    <name type="scientific">Petromyzon marinus</name>
    <name type="common">Sea lamprey</name>
    <dbReference type="NCBI Taxonomy" id="7757"/>
    <lineage>
        <taxon>Eukaryota</taxon>
        <taxon>Metazoa</taxon>
        <taxon>Chordata</taxon>
        <taxon>Craniata</taxon>
        <taxon>Vertebrata</taxon>
        <taxon>Cyclostomata</taxon>
        <taxon>Hyperoartia</taxon>
        <taxon>Petromyzontiformes</taxon>
        <taxon>Petromyzontidae</taxon>
        <taxon>Petromyzon</taxon>
    </lineage>
</organism>
<evidence type="ECO:0000256" key="3">
    <source>
        <dbReference type="ARBA" id="ARBA00022771"/>
    </source>
</evidence>
<dbReference type="Proteomes" id="UP001318040">
    <property type="component" value="Chromosome 47"/>
</dbReference>
<dbReference type="SUPFAM" id="SSF57863">
    <property type="entry name" value="ArfGap/RecO-like zinc finger"/>
    <property type="match status" value="1"/>
</dbReference>
<dbReference type="GO" id="GO:0031410">
    <property type="term" value="C:cytoplasmic vesicle"/>
    <property type="evidence" value="ECO:0007669"/>
    <property type="project" value="TreeGrafter"/>
</dbReference>
<dbReference type="InterPro" id="IPR038508">
    <property type="entry name" value="ArfGAP_dom_sf"/>
</dbReference>
<keyword evidence="8" id="KW-1185">Reference proteome</keyword>
<evidence type="ECO:0000256" key="2">
    <source>
        <dbReference type="ARBA" id="ARBA00022737"/>
    </source>
</evidence>
<keyword evidence="3 5" id="KW-0863">Zinc-finger</keyword>
<feature type="region of interest" description="Disordered" evidence="6">
    <location>
        <begin position="173"/>
        <end position="200"/>
    </location>
</feature>
<dbReference type="RefSeq" id="XP_032827784.1">
    <property type="nucleotide sequence ID" value="XM_032971893.1"/>
</dbReference>
<name>A0AAJ7U152_PETMA</name>
<gene>
    <name evidence="9" type="primary">LOC116952502</name>
</gene>
<dbReference type="GO" id="GO:0005096">
    <property type="term" value="F:GTPase activator activity"/>
    <property type="evidence" value="ECO:0007669"/>
    <property type="project" value="InterPro"/>
</dbReference>
<keyword evidence="1" id="KW-0479">Metal-binding</keyword>
<dbReference type="PRINTS" id="PR00405">
    <property type="entry name" value="REVINTRACTNG"/>
</dbReference>
<dbReference type="InterPro" id="IPR052248">
    <property type="entry name" value="Arf-GAP_FG-repeat_protein"/>
</dbReference>
<dbReference type="GO" id="GO:0001675">
    <property type="term" value="P:acrosome assembly"/>
    <property type="evidence" value="ECO:0007669"/>
    <property type="project" value="TreeGrafter"/>
</dbReference>
<dbReference type="GO" id="GO:0008270">
    <property type="term" value="F:zinc ion binding"/>
    <property type="evidence" value="ECO:0007669"/>
    <property type="project" value="UniProtKB-KW"/>
</dbReference>
<accession>A0AAJ7U152</accession>
<reference evidence="9" key="1">
    <citation type="submission" date="2025-08" db="UniProtKB">
        <authorList>
            <consortium name="RefSeq"/>
        </authorList>
    </citation>
    <scope>IDENTIFICATION</scope>
    <source>
        <tissue evidence="9">Sperm</tissue>
    </source>
</reference>
<dbReference type="FunFam" id="1.10.220.150:FF:000005">
    <property type="entry name" value="Arf-GAP domain and FG repeat-containing protein 1"/>
    <property type="match status" value="1"/>
</dbReference>
<evidence type="ECO:0000256" key="4">
    <source>
        <dbReference type="ARBA" id="ARBA00022833"/>
    </source>
</evidence>